<dbReference type="AlphaFoldDB" id="A0A1S3MY03"/>
<comment type="similarity">
    <text evidence="3">Belongs to the claudin family.</text>
</comment>
<keyword evidence="9" id="KW-0472">Membrane</keyword>
<evidence type="ECO:0000256" key="4">
    <source>
        <dbReference type="ARBA" id="ARBA00022427"/>
    </source>
</evidence>
<evidence type="ECO:0000256" key="9">
    <source>
        <dbReference type="ARBA" id="ARBA00023136"/>
    </source>
</evidence>
<dbReference type="GO" id="GO:0005198">
    <property type="term" value="F:structural molecule activity"/>
    <property type="evidence" value="ECO:0007669"/>
    <property type="project" value="InterPro"/>
</dbReference>
<proteinExistence type="inferred from homology"/>
<evidence type="ECO:0000256" key="1">
    <source>
        <dbReference type="ARBA" id="ARBA00004435"/>
    </source>
</evidence>
<dbReference type="GO" id="GO:0005886">
    <property type="term" value="C:plasma membrane"/>
    <property type="evidence" value="ECO:0007669"/>
    <property type="project" value="UniProtKB-SubCell"/>
</dbReference>
<protein>
    <submittedName>
        <fullName evidence="12">Claudin-like protein ZF-A9</fullName>
    </submittedName>
</protein>
<keyword evidence="8" id="KW-1133">Transmembrane helix</keyword>
<dbReference type="GeneID" id="106575902"/>
<gene>
    <name evidence="12" type="primary">LOC106575902</name>
</gene>
<organism evidence="11 12">
    <name type="scientific">Salmo salar</name>
    <name type="common">Atlantic salmon</name>
    <dbReference type="NCBI Taxonomy" id="8030"/>
    <lineage>
        <taxon>Eukaryota</taxon>
        <taxon>Metazoa</taxon>
        <taxon>Chordata</taxon>
        <taxon>Craniata</taxon>
        <taxon>Vertebrata</taxon>
        <taxon>Euteleostomi</taxon>
        <taxon>Actinopterygii</taxon>
        <taxon>Neopterygii</taxon>
        <taxon>Teleostei</taxon>
        <taxon>Protacanthopterygii</taxon>
        <taxon>Salmoniformes</taxon>
        <taxon>Salmonidae</taxon>
        <taxon>Salmoninae</taxon>
        <taxon>Salmo</taxon>
    </lineage>
</organism>
<accession>A0A1S3MY03</accession>
<feature type="compositionally biased region" description="Basic and acidic residues" evidence="10">
    <location>
        <begin position="149"/>
        <end position="160"/>
    </location>
</feature>
<evidence type="ECO:0000313" key="11">
    <source>
        <dbReference type="Proteomes" id="UP001652741"/>
    </source>
</evidence>
<evidence type="ECO:0000256" key="8">
    <source>
        <dbReference type="ARBA" id="ARBA00022989"/>
    </source>
</evidence>
<keyword evidence="5" id="KW-1003">Cell membrane</keyword>
<evidence type="ECO:0000256" key="6">
    <source>
        <dbReference type="ARBA" id="ARBA00022692"/>
    </source>
</evidence>
<feature type="region of interest" description="Disordered" evidence="10">
    <location>
        <begin position="147"/>
        <end position="180"/>
    </location>
</feature>
<name>A0A1S3MY03_SALSA</name>
<dbReference type="KEGG" id="sasa:106575902"/>
<dbReference type="RefSeq" id="XP_014008094.2">
    <property type="nucleotide sequence ID" value="XM_014152619.2"/>
</dbReference>
<keyword evidence="6" id="KW-0812">Transmembrane</keyword>
<keyword evidence="11" id="KW-1185">Reference proteome</keyword>
<dbReference type="GO" id="GO:0005923">
    <property type="term" value="C:bicellular tight junction"/>
    <property type="evidence" value="ECO:0007669"/>
    <property type="project" value="UniProtKB-SubCell"/>
</dbReference>
<sequence length="180" mass="19127">MKVHLRGRGLVGNHLVLLPWRVPAFISNNIVTAQTFWERLWMNCEVQSTGQIRETCSTTISILVSMVTSIVGRGGAGSAPTARPEGSGTKAQVATAAGVLFLIARGAGSGVPQLDNCVITDSYNPLVHQGLKKELGAAIFICWSGSSHGQRDGPGRDKGWYKNATNTTTNPARSQGTTHV</sequence>
<evidence type="ECO:0000256" key="10">
    <source>
        <dbReference type="SAM" id="MobiDB-lite"/>
    </source>
</evidence>
<comment type="subcellular location">
    <subcellularLocation>
        <location evidence="1">Cell junction</location>
        <location evidence="1">Tight junction</location>
    </subcellularLocation>
    <subcellularLocation>
        <location evidence="2">Cell membrane</location>
        <topology evidence="2">Multi-pass membrane protein</topology>
    </subcellularLocation>
</comment>
<evidence type="ECO:0000256" key="5">
    <source>
        <dbReference type="ARBA" id="ARBA00022475"/>
    </source>
</evidence>
<evidence type="ECO:0000256" key="3">
    <source>
        <dbReference type="ARBA" id="ARBA00008295"/>
    </source>
</evidence>
<dbReference type="InterPro" id="IPR006187">
    <property type="entry name" value="Claudin"/>
</dbReference>
<evidence type="ECO:0000313" key="12">
    <source>
        <dbReference type="RefSeq" id="XP_014008094.2"/>
    </source>
</evidence>
<keyword evidence="7" id="KW-0965">Cell junction</keyword>
<reference evidence="12" key="1">
    <citation type="submission" date="2025-08" db="UniProtKB">
        <authorList>
            <consortium name="RefSeq"/>
        </authorList>
    </citation>
    <scope>IDENTIFICATION</scope>
</reference>
<dbReference type="Gene3D" id="1.20.140.150">
    <property type="match status" value="1"/>
</dbReference>
<evidence type="ECO:0000256" key="7">
    <source>
        <dbReference type="ARBA" id="ARBA00022949"/>
    </source>
</evidence>
<dbReference type="Proteomes" id="UP001652741">
    <property type="component" value="Unplaced"/>
</dbReference>
<feature type="compositionally biased region" description="Polar residues" evidence="10">
    <location>
        <begin position="163"/>
        <end position="180"/>
    </location>
</feature>
<evidence type="ECO:0000256" key="2">
    <source>
        <dbReference type="ARBA" id="ARBA00004651"/>
    </source>
</evidence>
<dbReference type="PANTHER" id="PTHR12002">
    <property type="entry name" value="CLAUDIN"/>
    <property type="match status" value="1"/>
</dbReference>
<keyword evidence="4" id="KW-0796">Tight junction</keyword>